<sequence>MHHAFHCYLLNAAFCDHLTSVFLPYIVEN</sequence>
<evidence type="ECO:0000313" key="2">
    <source>
        <dbReference type="Proteomes" id="UP001140949"/>
    </source>
</evidence>
<dbReference type="Proteomes" id="UP001140949">
    <property type="component" value="Unassembled WGS sequence"/>
</dbReference>
<name>A0AAX6I1I3_IRIPA</name>
<comment type="caution">
    <text evidence="1">The sequence shown here is derived from an EMBL/GenBank/DDBJ whole genome shotgun (WGS) entry which is preliminary data.</text>
</comment>
<dbReference type="EMBL" id="JANAVB010005597">
    <property type="protein sequence ID" value="KAJ6847170.1"/>
    <property type="molecule type" value="Genomic_DNA"/>
</dbReference>
<dbReference type="AlphaFoldDB" id="A0AAX6I1I3"/>
<accession>A0AAX6I1I3</accession>
<reference evidence="1" key="1">
    <citation type="journal article" date="2023" name="GigaByte">
        <title>Genome assembly of the bearded iris, Iris pallida Lam.</title>
        <authorList>
            <person name="Bruccoleri R.E."/>
            <person name="Oakeley E.J."/>
            <person name="Faust A.M.E."/>
            <person name="Altorfer M."/>
            <person name="Dessus-Babus S."/>
            <person name="Burckhardt D."/>
            <person name="Oertli M."/>
            <person name="Naumann U."/>
            <person name="Petersen F."/>
            <person name="Wong J."/>
        </authorList>
    </citation>
    <scope>NUCLEOTIDE SEQUENCE</scope>
    <source>
        <strain evidence="1">GSM-AAB239-AS_SAM_17_03QT</strain>
    </source>
</reference>
<reference evidence="1" key="2">
    <citation type="submission" date="2023-04" db="EMBL/GenBank/DDBJ databases">
        <authorList>
            <person name="Bruccoleri R.E."/>
            <person name="Oakeley E.J."/>
            <person name="Faust A.-M."/>
            <person name="Dessus-Babus S."/>
            <person name="Altorfer M."/>
            <person name="Burckhardt D."/>
            <person name="Oertli M."/>
            <person name="Naumann U."/>
            <person name="Petersen F."/>
            <person name="Wong J."/>
        </authorList>
    </citation>
    <scope>NUCLEOTIDE SEQUENCE</scope>
    <source>
        <strain evidence="1">GSM-AAB239-AS_SAM_17_03QT</strain>
        <tissue evidence="1">Leaf</tissue>
    </source>
</reference>
<organism evidence="1 2">
    <name type="scientific">Iris pallida</name>
    <name type="common">Sweet iris</name>
    <dbReference type="NCBI Taxonomy" id="29817"/>
    <lineage>
        <taxon>Eukaryota</taxon>
        <taxon>Viridiplantae</taxon>
        <taxon>Streptophyta</taxon>
        <taxon>Embryophyta</taxon>
        <taxon>Tracheophyta</taxon>
        <taxon>Spermatophyta</taxon>
        <taxon>Magnoliopsida</taxon>
        <taxon>Liliopsida</taxon>
        <taxon>Asparagales</taxon>
        <taxon>Iridaceae</taxon>
        <taxon>Iridoideae</taxon>
        <taxon>Irideae</taxon>
        <taxon>Iris</taxon>
    </lineage>
</organism>
<keyword evidence="2" id="KW-1185">Reference proteome</keyword>
<protein>
    <submittedName>
        <fullName evidence="1">Uncharacterized protein</fullName>
    </submittedName>
</protein>
<evidence type="ECO:0000313" key="1">
    <source>
        <dbReference type="EMBL" id="KAJ6847170.1"/>
    </source>
</evidence>
<gene>
    <name evidence="1" type="ORF">M6B38_285185</name>
</gene>
<proteinExistence type="predicted"/>